<accession>H8KTJ2</accession>
<dbReference type="AlphaFoldDB" id="H8KTJ2"/>
<dbReference type="STRING" id="929556.Solca_1364"/>
<dbReference type="HOGENOM" id="CLU_1123939_0_0_10"/>
<name>H8KTJ2_SOLCM</name>
<organism evidence="2 3">
    <name type="scientific">Solitalea canadensis (strain ATCC 29591 / DSM 3403 / JCM 21819 / LMG 8368 / NBRC 15130 / NCIMB 12057 / USAM 9D)</name>
    <name type="common">Flexibacter canadensis</name>
    <dbReference type="NCBI Taxonomy" id="929556"/>
    <lineage>
        <taxon>Bacteria</taxon>
        <taxon>Pseudomonadati</taxon>
        <taxon>Bacteroidota</taxon>
        <taxon>Sphingobacteriia</taxon>
        <taxon>Sphingobacteriales</taxon>
        <taxon>Sphingobacteriaceae</taxon>
        <taxon>Solitalea</taxon>
    </lineage>
</organism>
<gene>
    <name evidence="2" type="ordered locus">Solca_1364</name>
</gene>
<dbReference type="KEGG" id="scn:Solca_1364"/>
<dbReference type="Proteomes" id="UP000007590">
    <property type="component" value="Chromosome"/>
</dbReference>
<dbReference type="eggNOG" id="ENOG5033F2S">
    <property type="taxonomic scope" value="Bacteria"/>
</dbReference>
<feature type="region of interest" description="Disordered" evidence="1">
    <location>
        <begin position="22"/>
        <end position="55"/>
    </location>
</feature>
<proteinExistence type="predicted"/>
<dbReference type="RefSeq" id="WP_014679677.1">
    <property type="nucleotide sequence ID" value="NC_017770.1"/>
</dbReference>
<reference evidence="2" key="1">
    <citation type="submission" date="2012-02" db="EMBL/GenBank/DDBJ databases">
        <title>The complete genome of Solitalea canadensis DSM 3403.</title>
        <authorList>
            <consortium name="US DOE Joint Genome Institute (JGI-PGF)"/>
            <person name="Lucas S."/>
            <person name="Copeland A."/>
            <person name="Lapidus A."/>
            <person name="Glavina del Rio T."/>
            <person name="Dalin E."/>
            <person name="Tice H."/>
            <person name="Bruce D."/>
            <person name="Goodwin L."/>
            <person name="Pitluck S."/>
            <person name="Peters L."/>
            <person name="Ovchinnikova G."/>
            <person name="Lu M."/>
            <person name="Kyrpides N."/>
            <person name="Mavromatis K."/>
            <person name="Ivanova N."/>
            <person name="Brettin T."/>
            <person name="Detter J.C."/>
            <person name="Han C."/>
            <person name="Larimer F."/>
            <person name="Land M."/>
            <person name="Hauser L."/>
            <person name="Markowitz V."/>
            <person name="Cheng J.-F."/>
            <person name="Hugenholtz P."/>
            <person name="Woyke T."/>
            <person name="Wu D."/>
            <person name="Spring S."/>
            <person name="Schroeder M."/>
            <person name="Kopitz M."/>
            <person name="Brambilla E."/>
            <person name="Klenk H.-P."/>
            <person name="Eisen J.A."/>
        </authorList>
    </citation>
    <scope>NUCLEOTIDE SEQUENCE</scope>
    <source>
        <strain evidence="2">DSM 3403</strain>
    </source>
</reference>
<feature type="compositionally biased region" description="Basic and acidic residues" evidence="1">
    <location>
        <begin position="135"/>
        <end position="147"/>
    </location>
</feature>
<protein>
    <submittedName>
        <fullName evidence="2">Uncharacterized protein</fullName>
    </submittedName>
</protein>
<dbReference type="EMBL" id="CP003349">
    <property type="protein sequence ID" value="AFD06450.1"/>
    <property type="molecule type" value="Genomic_DNA"/>
</dbReference>
<keyword evidence="3" id="KW-1185">Reference proteome</keyword>
<dbReference type="OrthoDB" id="663621at2"/>
<evidence type="ECO:0000256" key="1">
    <source>
        <dbReference type="SAM" id="MobiDB-lite"/>
    </source>
</evidence>
<evidence type="ECO:0000313" key="3">
    <source>
        <dbReference type="Proteomes" id="UP000007590"/>
    </source>
</evidence>
<feature type="region of interest" description="Disordered" evidence="1">
    <location>
        <begin position="134"/>
        <end position="154"/>
    </location>
</feature>
<sequence length="220" mass="24664">MSESDGFFGGIKKILFKDESVSETTASSTSEQPKSNSPAVTIPATMESSSLSPDERMKEKVYKLLESLNQPGCDFLELWNATKENGEPTASSLKATFNTLKYVDKSLTKEKIITSGNYYKDELAKAIDSELNSKQTEKQQLEEEKQTKRQNLSAKVSDIEAQLKDLQEKLASTKEELSKIDADYEPKLKDIDQKMAIGKTTINTILQQMQSIITIVEKEF</sequence>
<feature type="compositionally biased region" description="Low complexity" evidence="1">
    <location>
        <begin position="22"/>
        <end position="31"/>
    </location>
</feature>
<evidence type="ECO:0000313" key="2">
    <source>
        <dbReference type="EMBL" id="AFD06450.1"/>
    </source>
</evidence>